<dbReference type="InterPro" id="IPR029472">
    <property type="entry name" value="Copia-like_N"/>
</dbReference>
<evidence type="ECO:0000259" key="1">
    <source>
        <dbReference type="Pfam" id="PF14244"/>
    </source>
</evidence>
<organism evidence="2 3">
    <name type="scientific">Senna tora</name>
    <dbReference type="NCBI Taxonomy" id="362788"/>
    <lineage>
        <taxon>Eukaryota</taxon>
        <taxon>Viridiplantae</taxon>
        <taxon>Streptophyta</taxon>
        <taxon>Embryophyta</taxon>
        <taxon>Tracheophyta</taxon>
        <taxon>Spermatophyta</taxon>
        <taxon>Magnoliopsida</taxon>
        <taxon>eudicotyledons</taxon>
        <taxon>Gunneridae</taxon>
        <taxon>Pentapetalae</taxon>
        <taxon>rosids</taxon>
        <taxon>fabids</taxon>
        <taxon>Fabales</taxon>
        <taxon>Fabaceae</taxon>
        <taxon>Caesalpinioideae</taxon>
        <taxon>Cassia clade</taxon>
        <taxon>Senna</taxon>
    </lineage>
</organism>
<evidence type="ECO:0000313" key="2">
    <source>
        <dbReference type="EMBL" id="KAF7830598.1"/>
    </source>
</evidence>
<dbReference type="PANTHER" id="PTHR37610:SF40">
    <property type="entry name" value="OS01G0909600 PROTEIN"/>
    <property type="match status" value="1"/>
</dbReference>
<name>A0A834WQW7_9FABA</name>
<protein>
    <recommendedName>
        <fullName evidence="1">Retrotransposon Copia-like N-terminal domain-containing protein</fullName>
    </recommendedName>
</protein>
<keyword evidence="3" id="KW-1185">Reference proteome</keyword>
<reference evidence="2" key="1">
    <citation type="submission" date="2020-09" db="EMBL/GenBank/DDBJ databases">
        <title>Genome-Enabled Discovery of Anthraquinone Biosynthesis in Senna tora.</title>
        <authorList>
            <person name="Kang S.-H."/>
            <person name="Pandey R.P."/>
            <person name="Lee C.-M."/>
            <person name="Sim J.-S."/>
            <person name="Jeong J.-T."/>
            <person name="Choi B.-S."/>
            <person name="Jung M."/>
            <person name="Ginzburg D."/>
            <person name="Zhao K."/>
            <person name="Won S.Y."/>
            <person name="Oh T.-J."/>
            <person name="Yu Y."/>
            <person name="Kim N.-H."/>
            <person name="Lee O.R."/>
            <person name="Lee T.-H."/>
            <person name="Bashyal P."/>
            <person name="Kim T.-S."/>
            <person name="Lee W.-H."/>
            <person name="Kawkins C."/>
            <person name="Kim C.-K."/>
            <person name="Kim J.S."/>
            <person name="Ahn B.O."/>
            <person name="Rhee S.Y."/>
            <person name="Sohng J.K."/>
        </authorList>
    </citation>
    <scope>NUCLEOTIDE SEQUENCE</scope>
    <source>
        <tissue evidence="2">Leaf</tissue>
    </source>
</reference>
<evidence type="ECO:0000313" key="3">
    <source>
        <dbReference type="Proteomes" id="UP000634136"/>
    </source>
</evidence>
<gene>
    <name evidence="2" type="ORF">G2W53_012931</name>
</gene>
<dbReference type="EMBL" id="JAAIUW010000005">
    <property type="protein sequence ID" value="KAF7830598.1"/>
    <property type="molecule type" value="Genomic_DNA"/>
</dbReference>
<feature type="domain" description="Retrotransposon Copia-like N-terminal" evidence="1">
    <location>
        <begin position="19"/>
        <end position="66"/>
    </location>
</feature>
<sequence>MASTGTQSKGKEDDPYCLHNSDHPGMSLVNTALDGRNYFAWSIAIRTALEAKDKVGFIDGSLPSPKDATKFKKWKTVDSMIKSWLVNSLTKELADIFVCCYSSKNLWDTLEERYGSSNGPHLYQIQQEISSTRQGGGSVTTYYNKIKRGWDEMDRVYPMPTCTCGKCTCELKKKITNLLASMKLLQFLMGLNPVYDVVRTQILNLDPLPAVNKAYNMVITDEAQRETRVESSTFKKGPASKKDKYCTHCNVNGHTKETCFKLHGYPDWFKELKEKRAGKKVVAANVKDSGNTEASAAQNNDSSSNADLASAVSYLLKEVQRLGKAKTTTSKDEQVNFANLYDFAGKTSNQNSLDFKYTHWIIDTGATTHMCCNATHLQSNPVFLQSPPT</sequence>
<dbReference type="Pfam" id="PF14244">
    <property type="entry name" value="Retrotran_gag_3"/>
    <property type="match status" value="1"/>
</dbReference>
<dbReference type="AlphaFoldDB" id="A0A834WQW7"/>
<dbReference type="PANTHER" id="PTHR37610">
    <property type="entry name" value="CCHC-TYPE DOMAIN-CONTAINING PROTEIN"/>
    <property type="match status" value="1"/>
</dbReference>
<proteinExistence type="predicted"/>
<comment type="caution">
    <text evidence="2">The sequence shown here is derived from an EMBL/GenBank/DDBJ whole genome shotgun (WGS) entry which is preliminary data.</text>
</comment>
<dbReference type="Proteomes" id="UP000634136">
    <property type="component" value="Unassembled WGS sequence"/>
</dbReference>
<accession>A0A834WQW7</accession>
<dbReference type="OrthoDB" id="1750137at2759"/>